<sequence length="539" mass="55988">MPPADTPSITPQTRCGRGMTVRARRPDFSVSGTRQTVPTATHRMAAVSQGSAPWPRGGHGGQNGNNPPPYGQVPVRMRNGMKMPRISTGSGTAVINDGAFASPVHTHRRGGGRLPVSPEEARSRESRGPGSREDAGAGLGDLSVPVPAGGSGRASHELPCLSSSAFPEQATWDCGTLTLLQDVAGHQPGRGPEKPEACLLGSVGTSPGAVLFLGAAGLKPKASGAEAALPPRGSPSPPVHVHPAGDKPDEIVPASKPSRTAETVAVESRVATIKQRPTSRCFPSVSDVNRPDPEPQPACARQAPQSSADPQWGTDHRGTGSVTRPGGPSQGPGGSSRALRPDPPTPCGTPYPARSRHPPSPGPGRRPEPGETGSRWNSLGARTRVSFGLRTRLFQVALGRREVRPASNLSSGQGSSGLGGGRTGKLFAKRRRDARGSSWTRRRRKDGQPACRGAHVPQGTALGLSPALGHCGQPTVRRRTWPRSDPTAHRQSVYERQGIAVMTPTVPGSPKGPFLGLPREWAGGVGPGPLRTATATLCG</sequence>
<name>A0AB34HXC3_ESCRO</name>
<feature type="region of interest" description="Disordered" evidence="1">
    <location>
        <begin position="102"/>
        <end position="157"/>
    </location>
</feature>
<proteinExistence type="predicted"/>
<dbReference type="Proteomes" id="UP001159641">
    <property type="component" value="Unassembled WGS sequence"/>
</dbReference>
<protein>
    <submittedName>
        <fullName evidence="2">Uncharacterized protein</fullName>
    </submittedName>
</protein>
<evidence type="ECO:0000256" key="1">
    <source>
        <dbReference type="SAM" id="MobiDB-lite"/>
    </source>
</evidence>
<feature type="region of interest" description="Disordered" evidence="1">
    <location>
        <begin position="1"/>
        <end position="74"/>
    </location>
</feature>
<gene>
    <name evidence="2" type="ORF">J1605_002383</name>
</gene>
<accession>A0AB34HXC3</accession>
<dbReference type="AlphaFoldDB" id="A0AB34HXC3"/>
<feature type="compositionally biased region" description="Polar residues" evidence="1">
    <location>
        <begin position="30"/>
        <end position="39"/>
    </location>
</feature>
<feature type="region of interest" description="Disordered" evidence="1">
    <location>
        <begin position="404"/>
        <end position="491"/>
    </location>
</feature>
<feature type="compositionally biased region" description="Basic and acidic residues" evidence="1">
    <location>
        <begin position="119"/>
        <end position="135"/>
    </location>
</feature>
<dbReference type="EMBL" id="JAIQCJ010000544">
    <property type="protein sequence ID" value="KAJ8795621.1"/>
    <property type="molecule type" value="Genomic_DNA"/>
</dbReference>
<reference evidence="2 3" key="1">
    <citation type="submission" date="2022-11" db="EMBL/GenBank/DDBJ databases">
        <title>Whole genome sequence of Eschrichtius robustus ER-17-0199.</title>
        <authorList>
            <person name="Bruniche-Olsen A."/>
            <person name="Black A.N."/>
            <person name="Fields C.J."/>
            <person name="Walden K."/>
            <person name="Dewoody J.A."/>
        </authorList>
    </citation>
    <scope>NUCLEOTIDE SEQUENCE [LARGE SCALE GENOMIC DNA]</scope>
    <source>
        <strain evidence="2">ER-17-0199</strain>
        <tissue evidence="2">Blubber</tissue>
    </source>
</reference>
<feature type="compositionally biased region" description="Gly residues" evidence="1">
    <location>
        <begin position="414"/>
        <end position="423"/>
    </location>
</feature>
<organism evidence="2 3">
    <name type="scientific">Eschrichtius robustus</name>
    <name type="common">California gray whale</name>
    <name type="synonym">Eschrichtius gibbosus</name>
    <dbReference type="NCBI Taxonomy" id="9764"/>
    <lineage>
        <taxon>Eukaryota</taxon>
        <taxon>Metazoa</taxon>
        <taxon>Chordata</taxon>
        <taxon>Craniata</taxon>
        <taxon>Vertebrata</taxon>
        <taxon>Euteleostomi</taxon>
        <taxon>Mammalia</taxon>
        <taxon>Eutheria</taxon>
        <taxon>Laurasiatheria</taxon>
        <taxon>Artiodactyla</taxon>
        <taxon>Whippomorpha</taxon>
        <taxon>Cetacea</taxon>
        <taxon>Mysticeti</taxon>
        <taxon>Eschrichtiidae</taxon>
        <taxon>Eschrichtius</taxon>
    </lineage>
</organism>
<evidence type="ECO:0000313" key="3">
    <source>
        <dbReference type="Proteomes" id="UP001159641"/>
    </source>
</evidence>
<keyword evidence="3" id="KW-1185">Reference proteome</keyword>
<comment type="caution">
    <text evidence="2">The sequence shown here is derived from an EMBL/GenBank/DDBJ whole genome shotgun (WGS) entry which is preliminary data.</text>
</comment>
<feature type="region of interest" description="Disordered" evidence="1">
    <location>
        <begin position="223"/>
        <end position="379"/>
    </location>
</feature>
<evidence type="ECO:0000313" key="2">
    <source>
        <dbReference type="EMBL" id="KAJ8795621.1"/>
    </source>
</evidence>